<dbReference type="InterPro" id="IPR036866">
    <property type="entry name" value="RibonucZ/Hydroxyglut_hydro"/>
</dbReference>
<dbReference type="Pfam" id="PF13483">
    <property type="entry name" value="Lactamase_B_3"/>
    <property type="match status" value="1"/>
</dbReference>
<dbReference type="Proteomes" id="UP000228497">
    <property type="component" value="Unassembled WGS sequence"/>
</dbReference>
<dbReference type="PANTHER" id="PTHR39189:SF1">
    <property type="entry name" value="UPF0173 METAL-DEPENDENT HYDROLASE YTKL"/>
    <property type="match status" value="1"/>
</dbReference>
<dbReference type="AlphaFoldDB" id="A0A2M7FCW1"/>
<dbReference type="Gene3D" id="3.60.15.10">
    <property type="entry name" value="Ribonuclease Z/Hydroxyacylglutathione hydrolase-like"/>
    <property type="match status" value="1"/>
</dbReference>
<gene>
    <name evidence="1" type="ORF">COW49_00280</name>
</gene>
<comment type="caution">
    <text evidence="1">The sequence shown here is derived from an EMBL/GenBank/DDBJ whole genome shotgun (WGS) entry which is preliminary data.</text>
</comment>
<proteinExistence type="predicted"/>
<evidence type="ECO:0000313" key="2">
    <source>
        <dbReference type="Proteomes" id="UP000228497"/>
    </source>
</evidence>
<reference evidence="2" key="1">
    <citation type="submission" date="2017-09" db="EMBL/GenBank/DDBJ databases">
        <title>Depth-based differentiation of microbial function through sediment-hosted aquifers and enrichment of novel symbionts in the deep terrestrial subsurface.</title>
        <authorList>
            <person name="Probst A.J."/>
            <person name="Ladd B."/>
            <person name="Jarett J.K."/>
            <person name="Geller-Mcgrath D.E."/>
            <person name="Sieber C.M.K."/>
            <person name="Emerson J.B."/>
            <person name="Anantharaman K."/>
            <person name="Thomas B.C."/>
            <person name="Malmstrom R."/>
            <person name="Stieglmeier M."/>
            <person name="Klingl A."/>
            <person name="Woyke T."/>
            <person name="Ryan C.M."/>
            <person name="Banfield J.F."/>
        </authorList>
    </citation>
    <scope>NUCLEOTIDE SEQUENCE [LARGE SCALE GENOMIC DNA]</scope>
</reference>
<dbReference type="PANTHER" id="PTHR39189">
    <property type="entry name" value="UPF0173 METAL-DEPENDENT HYDROLASE YTKL"/>
    <property type="match status" value="1"/>
</dbReference>
<dbReference type="SUPFAM" id="SSF56281">
    <property type="entry name" value="Metallo-hydrolase/oxidoreductase"/>
    <property type="match status" value="1"/>
</dbReference>
<evidence type="ECO:0000313" key="1">
    <source>
        <dbReference type="EMBL" id="PIV87303.1"/>
    </source>
</evidence>
<protein>
    <recommendedName>
        <fullName evidence="3">Zn-dependent hydrolase</fullName>
    </recommendedName>
</protein>
<evidence type="ECO:0008006" key="3">
    <source>
        <dbReference type="Google" id="ProtNLM"/>
    </source>
</evidence>
<sequence length="271" mass="29298">MTGAARLAERKPPTLRVLYQNQLKIAIGIQKAVVDNRFYAKIEIHSMVITHHGGQCFKVTFGDLTLVFDPIAKNSTLPPVRFGADIALVSRDHPDMNGVEEVTYGDKVPFVIAGPGEYERQGVVVQGFLSKSVYGLDKGQTEAVNTIYSVELEDMTLVHLGALADTELSKEARENIDDIDVLFVPIGGLSAQASDGVLSPADAHKLAVSLEPKIIVPMHWSLLAQTGGIGKSKALETYLKEAGNSSEKVEKLTLKKKDLIGHDGSILVLTP</sequence>
<organism evidence="1 2">
    <name type="scientific">Candidatus Kaiserbacteria bacterium CG17_big_fil_post_rev_8_21_14_2_50_51_7</name>
    <dbReference type="NCBI Taxonomy" id="1974613"/>
    <lineage>
        <taxon>Bacteria</taxon>
        <taxon>Candidatus Kaiseribacteriota</taxon>
    </lineage>
</organism>
<accession>A0A2M7FCW1</accession>
<name>A0A2M7FCW1_9BACT</name>
<dbReference type="EMBL" id="PFFD01000014">
    <property type="protein sequence ID" value="PIV87303.1"/>
    <property type="molecule type" value="Genomic_DNA"/>
</dbReference>